<evidence type="ECO:0000256" key="2">
    <source>
        <dbReference type="ARBA" id="ARBA00022801"/>
    </source>
</evidence>
<dbReference type="Gene3D" id="3.40.50.170">
    <property type="entry name" value="Formyl transferase, N-terminal domain"/>
    <property type="match status" value="1"/>
</dbReference>
<comment type="catalytic activity">
    <reaction evidence="3">
        <text>(6R)-10-formyltetrahydrofolate + H2O = (6S)-5,6,7,8-tetrahydrofolate + formate + H(+)</text>
        <dbReference type="Rhea" id="RHEA:19833"/>
        <dbReference type="ChEBI" id="CHEBI:15377"/>
        <dbReference type="ChEBI" id="CHEBI:15378"/>
        <dbReference type="ChEBI" id="CHEBI:15740"/>
        <dbReference type="ChEBI" id="CHEBI:57453"/>
        <dbReference type="ChEBI" id="CHEBI:195366"/>
        <dbReference type="EC" id="3.5.1.10"/>
    </reaction>
</comment>
<sequence>MPLNDARYILTATGPSAQGQVAVITAFINNLEGYVEEFNQFDDVEEESFFARACFRIKAAANPGCAELIEAFTKTATRFFMEWSITDADHRPRVLIFGSRLDHCVRDILYRWRSGELNMDVMGLVSNHENLAPIAAEHGIPYFFLPVTDASRSQQETRLMEIVCETESELLILARYMQVLSDSLCEQLLGRAINIHHSFLPGFKGARPYHQAYKRGVKVIGATAHYITTDLDEGPIIDQVVERVDHSLTPVKLESLGRNCECVALHRAVKLHIERRVFLNGMRTVIFV</sequence>
<dbReference type="STRING" id="330734.ABA45_02070"/>
<dbReference type="GO" id="GO:0008864">
    <property type="term" value="F:formyltetrahydrofolate deformylase activity"/>
    <property type="evidence" value="ECO:0007669"/>
    <property type="project" value="UniProtKB-UniRule"/>
</dbReference>
<dbReference type="Pfam" id="PF00551">
    <property type="entry name" value="Formyl_trans_N"/>
    <property type="match status" value="1"/>
</dbReference>
<dbReference type="SUPFAM" id="SSF53328">
    <property type="entry name" value="Formyltransferase"/>
    <property type="match status" value="1"/>
</dbReference>
<keyword evidence="1 3" id="KW-0554">One-carbon metabolism</keyword>
<dbReference type="NCBIfam" id="NF004684">
    <property type="entry name" value="PRK06027.1"/>
    <property type="match status" value="1"/>
</dbReference>
<feature type="domain" description="Formyl transferase N-terminal" evidence="4">
    <location>
        <begin position="93"/>
        <end position="268"/>
    </location>
</feature>
<dbReference type="AlphaFoldDB" id="A0A0H4I164"/>
<keyword evidence="6" id="KW-1185">Reference proteome</keyword>
<protein>
    <recommendedName>
        <fullName evidence="3">Formyltetrahydrofolate deformylase</fullName>
        <ecNumber evidence="3">3.5.1.10</ecNumber>
    </recommendedName>
    <alternativeName>
        <fullName evidence="3">Formyl-FH(4) hydrolase</fullName>
    </alternativeName>
</protein>
<dbReference type="InterPro" id="IPR044074">
    <property type="entry name" value="PurU_ACT"/>
</dbReference>
<dbReference type="KEGG" id="mpq:ABA45_02070"/>
<gene>
    <name evidence="3" type="primary">purU</name>
    <name evidence="5" type="ORF">ABA45_02070</name>
</gene>
<dbReference type="Gene3D" id="3.30.70.260">
    <property type="match status" value="1"/>
</dbReference>
<dbReference type="InterPro" id="IPR004810">
    <property type="entry name" value="PurU"/>
</dbReference>
<evidence type="ECO:0000313" key="6">
    <source>
        <dbReference type="Proteomes" id="UP000036406"/>
    </source>
</evidence>
<dbReference type="CDD" id="cd04875">
    <property type="entry name" value="ACT_F4HF-DF"/>
    <property type="match status" value="1"/>
</dbReference>
<dbReference type="InterPro" id="IPR045865">
    <property type="entry name" value="ACT-like_dom_sf"/>
</dbReference>
<dbReference type="PATRIC" id="fig|330734.3.peg.458"/>
<dbReference type="UniPathway" id="UPA00074">
    <property type="reaction ID" value="UER00170"/>
</dbReference>
<dbReference type="PIRSF" id="PIRSF036480">
    <property type="entry name" value="FormyFH4_hydr"/>
    <property type="match status" value="1"/>
</dbReference>
<accession>A0A0H4I164</accession>
<dbReference type="InterPro" id="IPR002376">
    <property type="entry name" value="Formyl_transf_N"/>
</dbReference>
<dbReference type="PANTHER" id="PTHR42706:SF1">
    <property type="entry name" value="FORMYLTETRAHYDROFOLATE DEFORMYLASE 2, MITOCHONDRIAL"/>
    <property type="match status" value="1"/>
</dbReference>
<dbReference type="HAMAP" id="MF_01927">
    <property type="entry name" value="PurU"/>
    <property type="match status" value="1"/>
</dbReference>
<comment type="similarity">
    <text evidence="3">Belongs to the PurU family.</text>
</comment>
<evidence type="ECO:0000256" key="3">
    <source>
        <dbReference type="HAMAP-Rule" id="MF_01927"/>
    </source>
</evidence>
<evidence type="ECO:0000259" key="4">
    <source>
        <dbReference type="Pfam" id="PF00551"/>
    </source>
</evidence>
<dbReference type="Proteomes" id="UP000036406">
    <property type="component" value="Chromosome"/>
</dbReference>
<reference evidence="5 6" key="1">
    <citation type="submission" date="2015-05" db="EMBL/GenBank/DDBJ databases">
        <title>Complete genome of Marinobacter psychrophilus strain 20041T isolated from sea-ice of the Canadian Basin.</title>
        <authorList>
            <person name="Song L."/>
            <person name="Ren L."/>
            <person name="Yu Y."/>
            <person name="Wang X."/>
        </authorList>
    </citation>
    <scope>NUCLEOTIDE SEQUENCE [LARGE SCALE GENOMIC DNA]</scope>
    <source>
        <strain evidence="5 6">20041</strain>
    </source>
</reference>
<evidence type="ECO:0000313" key="5">
    <source>
        <dbReference type="EMBL" id="AKO51360.1"/>
    </source>
</evidence>
<feature type="active site" evidence="3">
    <location>
        <position position="232"/>
    </location>
</feature>
<keyword evidence="2 3" id="KW-0378">Hydrolase</keyword>
<comment type="function">
    <text evidence="3">Catalyzes the hydrolysis of 10-formyltetrahydrofolate (formyl-FH4) to formate and tetrahydrofolate (FH4).</text>
</comment>
<organism evidence="5 6">
    <name type="scientific">Marinobacter psychrophilus</name>
    <dbReference type="NCBI Taxonomy" id="330734"/>
    <lineage>
        <taxon>Bacteria</taxon>
        <taxon>Pseudomonadati</taxon>
        <taxon>Pseudomonadota</taxon>
        <taxon>Gammaproteobacteria</taxon>
        <taxon>Pseudomonadales</taxon>
        <taxon>Marinobacteraceae</taxon>
        <taxon>Marinobacter</taxon>
    </lineage>
</organism>
<dbReference type="EMBL" id="CP011494">
    <property type="protein sequence ID" value="AKO51360.1"/>
    <property type="molecule type" value="Genomic_DNA"/>
</dbReference>
<dbReference type="EC" id="3.5.1.10" evidence="3"/>
<proteinExistence type="inferred from homology"/>
<evidence type="ECO:0000256" key="1">
    <source>
        <dbReference type="ARBA" id="ARBA00022563"/>
    </source>
</evidence>
<dbReference type="InterPro" id="IPR036477">
    <property type="entry name" value="Formyl_transf_N_sf"/>
</dbReference>
<dbReference type="GO" id="GO:0006189">
    <property type="term" value="P:'de novo' IMP biosynthetic process"/>
    <property type="evidence" value="ECO:0007669"/>
    <property type="project" value="UniProtKB-UniRule"/>
</dbReference>
<keyword evidence="3" id="KW-0658">Purine biosynthesis</keyword>
<comment type="pathway">
    <text evidence="3">Purine metabolism; IMP biosynthesis via de novo pathway; formate from 10-formyl-5,6,7,8-tetrahydrofolate: step 1/1.</text>
</comment>
<name>A0A0H4I164_9GAMM</name>
<dbReference type="PRINTS" id="PR01575">
    <property type="entry name" value="FFH4HYDRLASE"/>
</dbReference>
<dbReference type="SUPFAM" id="SSF55021">
    <property type="entry name" value="ACT-like"/>
    <property type="match status" value="1"/>
</dbReference>
<dbReference type="RefSeq" id="WP_048384093.1">
    <property type="nucleotide sequence ID" value="NZ_CP011494.1"/>
</dbReference>
<dbReference type="PANTHER" id="PTHR42706">
    <property type="entry name" value="FORMYLTETRAHYDROFOLATE DEFORMYLASE"/>
    <property type="match status" value="1"/>
</dbReference>
<dbReference type="GO" id="GO:0006730">
    <property type="term" value="P:one-carbon metabolic process"/>
    <property type="evidence" value="ECO:0007669"/>
    <property type="project" value="UniProtKB-KW"/>
</dbReference>